<proteinExistence type="predicted"/>
<accession>A0A147BNJ2</accession>
<evidence type="ECO:0000313" key="1">
    <source>
        <dbReference type="EMBL" id="JAR92022.1"/>
    </source>
</evidence>
<sequence>CLPWVGIGLFLVTCLRLRLVLSSYLRVFGQHWCRGSAPLLYKVCPIRCVRNPYKLSISGNKRSPPWPSVLIARCDPVCCRARRI</sequence>
<protein>
    <submittedName>
        <fullName evidence="1">Putative secreted protein</fullName>
    </submittedName>
</protein>
<reference evidence="1" key="1">
    <citation type="journal article" date="2018" name="PLoS Negl. Trop. Dis.">
        <title>Sialome diversity of ticks revealed by RNAseq of single tick salivary glands.</title>
        <authorList>
            <person name="Perner J."/>
            <person name="Kropackova S."/>
            <person name="Kopacek P."/>
            <person name="Ribeiro J.M."/>
        </authorList>
    </citation>
    <scope>NUCLEOTIDE SEQUENCE</scope>
    <source>
        <strain evidence="1">Siblings of single egg batch collected in Ceske Budejovice</strain>
        <tissue evidence="1">Salivary glands</tissue>
    </source>
</reference>
<organism evidence="1">
    <name type="scientific">Ixodes ricinus</name>
    <name type="common">Common tick</name>
    <name type="synonym">Acarus ricinus</name>
    <dbReference type="NCBI Taxonomy" id="34613"/>
    <lineage>
        <taxon>Eukaryota</taxon>
        <taxon>Metazoa</taxon>
        <taxon>Ecdysozoa</taxon>
        <taxon>Arthropoda</taxon>
        <taxon>Chelicerata</taxon>
        <taxon>Arachnida</taxon>
        <taxon>Acari</taxon>
        <taxon>Parasitiformes</taxon>
        <taxon>Ixodida</taxon>
        <taxon>Ixodoidea</taxon>
        <taxon>Ixodidae</taxon>
        <taxon>Ixodinae</taxon>
        <taxon>Ixodes</taxon>
    </lineage>
</organism>
<dbReference type="AlphaFoldDB" id="A0A147BNJ2"/>
<name>A0A147BNJ2_IXORI</name>
<feature type="non-terminal residue" evidence="1">
    <location>
        <position position="1"/>
    </location>
</feature>
<dbReference type="EMBL" id="GEGO01003382">
    <property type="protein sequence ID" value="JAR92022.1"/>
    <property type="molecule type" value="Transcribed_RNA"/>
</dbReference>